<sequence>MIHRPGKPAHETSPYRLISLIPVLSKLWEKLFLVHRVYDTIRHCLETKQYCFAAFLYVQAGFRRVWHKGLLCKIKKPGLTWKIEFPLLSRVKQDLAYSMSYWSTLILPQTEDITIASYANNAAFVSSVDPLRATANL</sequence>
<protein>
    <submittedName>
        <fullName evidence="1">Uncharacterized protein</fullName>
    </submittedName>
</protein>
<reference evidence="1" key="1">
    <citation type="submission" date="2022-03" db="EMBL/GenBank/DDBJ databases">
        <authorList>
            <person name="Tunstrom K."/>
        </authorList>
    </citation>
    <scope>NUCLEOTIDE SEQUENCE</scope>
</reference>
<evidence type="ECO:0000313" key="1">
    <source>
        <dbReference type="EMBL" id="CAH2105030.1"/>
    </source>
</evidence>
<comment type="caution">
    <text evidence="1">The sequence shown here is derived from an EMBL/GenBank/DDBJ whole genome shotgun (WGS) entry which is preliminary data.</text>
</comment>
<dbReference type="AlphaFoldDB" id="A0AAU9V499"/>
<accession>A0AAU9V499</accession>
<dbReference type="EMBL" id="CAKOGL010000027">
    <property type="protein sequence ID" value="CAH2105030.1"/>
    <property type="molecule type" value="Genomic_DNA"/>
</dbReference>
<evidence type="ECO:0000313" key="2">
    <source>
        <dbReference type="Proteomes" id="UP001153954"/>
    </source>
</evidence>
<proteinExistence type="predicted"/>
<keyword evidence="2" id="KW-1185">Reference proteome</keyword>
<name>A0AAU9V499_EUPED</name>
<gene>
    <name evidence="1" type="ORF">EEDITHA_LOCUS19344</name>
</gene>
<organism evidence="1 2">
    <name type="scientific">Euphydryas editha</name>
    <name type="common">Edith's checkerspot</name>
    <dbReference type="NCBI Taxonomy" id="104508"/>
    <lineage>
        <taxon>Eukaryota</taxon>
        <taxon>Metazoa</taxon>
        <taxon>Ecdysozoa</taxon>
        <taxon>Arthropoda</taxon>
        <taxon>Hexapoda</taxon>
        <taxon>Insecta</taxon>
        <taxon>Pterygota</taxon>
        <taxon>Neoptera</taxon>
        <taxon>Endopterygota</taxon>
        <taxon>Lepidoptera</taxon>
        <taxon>Glossata</taxon>
        <taxon>Ditrysia</taxon>
        <taxon>Papilionoidea</taxon>
        <taxon>Nymphalidae</taxon>
        <taxon>Nymphalinae</taxon>
        <taxon>Euphydryas</taxon>
    </lineage>
</organism>
<dbReference type="Proteomes" id="UP001153954">
    <property type="component" value="Unassembled WGS sequence"/>
</dbReference>